<sequence>MSILLAALALAGVNAPETITYETGRCFGSCPVYKVSVSADGQGTFEGRMFTAATGVRHFRVSKRQYVAFRRRLIASRPVGTVRLTPDNPACGPAPTDMPTTEIGWSGGGRKPAHLSLYMGCGGPKAQRMRETIRSAPEALPIAAFIGDRSAFIGKR</sequence>
<keyword evidence="3" id="KW-1185">Reference proteome</keyword>
<dbReference type="Pfam" id="PF20033">
    <property type="entry name" value="DUF6438"/>
    <property type="match status" value="1"/>
</dbReference>
<dbReference type="OrthoDB" id="7172369at2"/>
<reference evidence="2 3" key="1">
    <citation type="submission" date="2018-07" db="EMBL/GenBank/DDBJ databases">
        <title>a novel species of Sphingomonas isolated from the rhizosphere soil of Araceae plant.</title>
        <authorList>
            <person name="Zhiyong W."/>
            <person name="Qinglan Z."/>
            <person name="Zhiwei F."/>
            <person name="Ding X."/>
            <person name="Gejiao W."/>
            <person name="Shixue Z."/>
        </authorList>
    </citation>
    <scope>NUCLEOTIDE SEQUENCE [LARGE SCALE GENOMIC DNA]</scope>
    <source>
        <strain evidence="2 3">WZY 27</strain>
    </source>
</reference>
<dbReference type="AlphaFoldDB" id="A0A369VX22"/>
<gene>
    <name evidence="2" type="ORF">DVW87_02995</name>
</gene>
<organism evidence="2 3">
    <name type="scientific">Sphingomonas aracearum</name>
    <dbReference type="NCBI Taxonomy" id="2283317"/>
    <lineage>
        <taxon>Bacteria</taxon>
        <taxon>Pseudomonadati</taxon>
        <taxon>Pseudomonadota</taxon>
        <taxon>Alphaproteobacteria</taxon>
        <taxon>Sphingomonadales</taxon>
        <taxon>Sphingomonadaceae</taxon>
        <taxon>Sphingomonas</taxon>
    </lineage>
</organism>
<proteinExistence type="predicted"/>
<comment type="caution">
    <text evidence="2">The sequence shown here is derived from an EMBL/GenBank/DDBJ whole genome shotgun (WGS) entry which is preliminary data.</text>
</comment>
<dbReference type="RefSeq" id="WP_114686266.1">
    <property type="nucleotide sequence ID" value="NZ_QQNB01000001.1"/>
</dbReference>
<dbReference type="Proteomes" id="UP000253918">
    <property type="component" value="Unassembled WGS sequence"/>
</dbReference>
<accession>A0A369VX22</accession>
<dbReference type="EMBL" id="QQNB01000001">
    <property type="protein sequence ID" value="RDE06683.1"/>
    <property type="molecule type" value="Genomic_DNA"/>
</dbReference>
<dbReference type="InterPro" id="IPR045497">
    <property type="entry name" value="DUF6438"/>
</dbReference>
<protein>
    <recommendedName>
        <fullName evidence="1">DUF6438 domain-containing protein</fullName>
    </recommendedName>
</protein>
<evidence type="ECO:0000259" key="1">
    <source>
        <dbReference type="Pfam" id="PF20033"/>
    </source>
</evidence>
<name>A0A369VX22_9SPHN</name>
<evidence type="ECO:0000313" key="3">
    <source>
        <dbReference type="Proteomes" id="UP000253918"/>
    </source>
</evidence>
<evidence type="ECO:0000313" key="2">
    <source>
        <dbReference type="EMBL" id="RDE06683.1"/>
    </source>
</evidence>
<feature type="domain" description="DUF6438" evidence="1">
    <location>
        <begin position="18"/>
        <end position="125"/>
    </location>
</feature>